<keyword evidence="2" id="KW-0812">Transmembrane</keyword>
<feature type="compositionally biased region" description="Polar residues" evidence="1">
    <location>
        <begin position="220"/>
        <end position="242"/>
    </location>
</feature>
<sequence>MADDSQDEGLRVLAGSQHHSSTQNVPQKTGESSATRATRTAMSPASQDQQASGADHAPFDRTSAAPDTKQLGDESARDTQSRRRAKPRSGGGFLLQNATLGEKEPSSRRRSRLIQQKGKAVSRTPERQKPSNPPLLSARSSGESPRGQERLSASLDDMDGYPRADVDSDHKRYSSEQYQSGPDVDATQIVNMALNLSESRRVASRKSAPRTSPPRLNPLPESSSKTNLRQHFQQQRKVTRSGSPKPPQAHSNRIPSSHKFGFEDGQEANFRFHFSASTIARARKAKEHLELMAEYRRLLEHLPPLTNGRSYNNATPPESPFLNPISPRLGSDGVMSAYSRPYNPLQYVRNRKVRARERKVIDGEQQGFTDVDRVRKWVDKISEQQSLAGSRNSGSDSPIIPPFNEPDDNDDSNAGETVTKTVSRVRRPRVDWFFDPCDIIADAYWLEQDHHKHLIEDRLWRKILPAPGELSRPATNQPMDFLSTTTTPLDSDQADRTAVADFQDFHLPSKGLSISQGGSKDRAKAKVNDIRGFHHRRAQSHAHHDFLRKRHSYSSSESSSVYSAFSDNESDKRLERRRKKGLPRRETLTTDPSDLLQKQMTEMVAQETRDGVLPQLSENDLITQIRNSHAASDQKQLSKPVSRSHSRGPSVADFSDSEPKDKSPWGTATRQQPGRPSLEVPGRNRSSSTAVNISSIPNSPQLSPTREYGESPFTWDVEISRPSSRSQSPSRNPLSKVKRKIFDKSRGHLESQSEAEEEGEPHVVVYPDALLSPTRTIGGKSNEDAWRAHKRSTSVRSRAEEGFGLRSILAAPRIDTVIRGSVSKIGDLIWRKDESSDSSSDSSDESDSDVAKDATRPIMSRGRSAQSSDEVPPNVKNFYDEMPLFQHVSEINAQAENRNDKQSMFDKAKTTDSSTSRWNLLKPPRIDIQSASPTSPSPIQEASHSEESDYSASKSPIEGDERDRDHLNVDSSPDVTGRATARHWSITDNSLTPESAQLSRREVARMRALILSAGIKAMEITRRAGEIHRPLANGGVDMVKTDPISNVGEVNWSDIARLAPNSKELQQQEVVGCEVYPLASRALGMAMQVSGQRWQSSADRFTNKTVPNLQKQLWQIRSRLTDDLSQLTRQIADEADETTQNLALDQPLKVKHVVDVMDKLLRKRRRRFRWVRRGLWLAVEWVLVGFMWYVWFVVTVLRVFFGIGRGVGRGIRWLLCL</sequence>
<feature type="region of interest" description="Disordered" evidence="1">
    <location>
        <begin position="385"/>
        <end position="415"/>
    </location>
</feature>
<feature type="compositionally biased region" description="Low complexity" evidence="1">
    <location>
        <begin position="720"/>
        <end position="735"/>
    </location>
</feature>
<feature type="region of interest" description="Disordered" evidence="1">
    <location>
        <begin position="536"/>
        <end position="593"/>
    </location>
</feature>
<feature type="compositionally biased region" description="Basic and acidic residues" evidence="1">
    <location>
        <begin position="70"/>
        <end position="81"/>
    </location>
</feature>
<dbReference type="AlphaFoldDB" id="A0A0B7JXX6"/>
<evidence type="ECO:0000313" key="3">
    <source>
        <dbReference type="EMBL" id="CEO49824.1"/>
    </source>
</evidence>
<protein>
    <submittedName>
        <fullName evidence="3">Uncharacterized protein</fullName>
    </submittedName>
</protein>
<feature type="compositionally biased region" description="Polar residues" evidence="1">
    <location>
        <begin position="929"/>
        <end position="942"/>
    </location>
</feature>
<keyword evidence="2" id="KW-1133">Transmembrane helix</keyword>
<feature type="compositionally biased region" description="Polar residues" evidence="1">
    <location>
        <begin position="628"/>
        <end position="643"/>
    </location>
</feature>
<dbReference type="InterPro" id="IPR038769">
    <property type="entry name" value="MTC4"/>
</dbReference>
<name>A0A0B7JXX6_BIOOC</name>
<feature type="compositionally biased region" description="Basic and acidic residues" evidence="1">
    <location>
        <begin position="897"/>
        <end position="910"/>
    </location>
</feature>
<feature type="compositionally biased region" description="Basic and acidic residues" evidence="1">
    <location>
        <begin position="160"/>
        <end position="174"/>
    </location>
</feature>
<feature type="compositionally biased region" description="Basic residues" evidence="1">
    <location>
        <begin position="536"/>
        <end position="552"/>
    </location>
</feature>
<feature type="compositionally biased region" description="Low complexity" evidence="1">
    <location>
        <begin position="553"/>
        <end position="566"/>
    </location>
</feature>
<feature type="region of interest" description="Disordered" evidence="1">
    <location>
        <begin position="895"/>
        <end position="981"/>
    </location>
</feature>
<dbReference type="PANTHER" id="PTHR38426:SF1">
    <property type="entry name" value="MAINTENANCE OF TELOMERE CAPPING PROTEIN 4"/>
    <property type="match status" value="1"/>
</dbReference>
<feature type="region of interest" description="Disordered" evidence="1">
    <location>
        <begin position="832"/>
        <end position="877"/>
    </location>
</feature>
<feature type="transmembrane region" description="Helical" evidence="2">
    <location>
        <begin position="1175"/>
        <end position="1201"/>
    </location>
</feature>
<feature type="compositionally biased region" description="Polar residues" evidence="1">
    <location>
        <begin position="188"/>
        <end position="197"/>
    </location>
</feature>
<feature type="region of interest" description="Disordered" evidence="1">
    <location>
        <begin position="774"/>
        <end position="794"/>
    </location>
</feature>
<dbReference type="PANTHER" id="PTHR38426">
    <property type="entry name" value="MAINTENANCE OF TELOMERE CAPPING PROTEIN 4"/>
    <property type="match status" value="1"/>
</dbReference>
<feature type="region of interest" description="Disordered" evidence="1">
    <location>
        <begin position="1"/>
        <end position="262"/>
    </location>
</feature>
<feature type="region of interest" description="Disordered" evidence="1">
    <location>
        <begin position="628"/>
        <end position="761"/>
    </location>
</feature>
<dbReference type="EMBL" id="CDPU01000016">
    <property type="protein sequence ID" value="CEO49824.1"/>
    <property type="molecule type" value="Genomic_DNA"/>
</dbReference>
<accession>A0A0B7JXX6</accession>
<feature type="compositionally biased region" description="Polar residues" evidence="1">
    <location>
        <begin position="17"/>
        <end position="52"/>
    </location>
</feature>
<feature type="compositionally biased region" description="Basic and acidic residues" evidence="1">
    <location>
        <begin position="740"/>
        <end position="751"/>
    </location>
</feature>
<feature type="compositionally biased region" description="Polar residues" evidence="1">
    <location>
        <begin position="473"/>
        <end position="490"/>
    </location>
</feature>
<feature type="compositionally biased region" description="Basic and acidic residues" evidence="1">
    <location>
        <begin position="957"/>
        <end position="968"/>
    </location>
</feature>
<feature type="compositionally biased region" description="Polar residues" evidence="1">
    <location>
        <begin position="385"/>
        <end position="396"/>
    </location>
</feature>
<evidence type="ECO:0000256" key="2">
    <source>
        <dbReference type="SAM" id="Phobius"/>
    </source>
</evidence>
<feature type="region of interest" description="Disordered" evidence="1">
    <location>
        <begin position="468"/>
        <end position="490"/>
    </location>
</feature>
<organism evidence="3">
    <name type="scientific">Bionectria ochroleuca</name>
    <name type="common">Gliocladium roseum</name>
    <dbReference type="NCBI Taxonomy" id="29856"/>
    <lineage>
        <taxon>Eukaryota</taxon>
        <taxon>Fungi</taxon>
        <taxon>Dikarya</taxon>
        <taxon>Ascomycota</taxon>
        <taxon>Pezizomycotina</taxon>
        <taxon>Sordariomycetes</taxon>
        <taxon>Hypocreomycetidae</taxon>
        <taxon>Hypocreales</taxon>
        <taxon>Bionectriaceae</taxon>
        <taxon>Clonostachys</taxon>
    </lineage>
</organism>
<reference evidence="3" key="1">
    <citation type="submission" date="2015-01" db="EMBL/GenBank/DDBJ databases">
        <authorList>
            <person name="Durling Mikael"/>
        </authorList>
    </citation>
    <scope>NUCLEOTIDE SEQUENCE</scope>
</reference>
<proteinExistence type="predicted"/>
<keyword evidence="2" id="KW-0472">Membrane</keyword>
<feature type="compositionally biased region" description="Polar residues" evidence="1">
    <location>
        <begin position="684"/>
        <end position="704"/>
    </location>
</feature>
<gene>
    <name evidence="3" type="ORF">BN869_000005881_1</name>
</gene>
<evidence type="ECO:0000256" key="1">
    <source>
        <dbReference type="SAM" id="MobiDB-lite"/>
    </source>
</evidence>